<dbReference type="PRINTS" id="PR00420">
    <property type="entry name" value="RNGMNOXGNASE"/>
</dbReference>
<gene>
    <name evidence="2" type="ORF">SAMN04487969_104137</name>
</gene>
<proteinExistence type="predicted"/>
<feature type="domain" description="FAD-binding" evidence="1">
    <location>
        <begin position="17"/>
        <end position="273"/>
    </location>
</feature>
<accession>A0A1I2BXB0</accession>
<evidence type="ECO:0000313" key="3">
    <source>
        <dbReference type="Proteomes" id="UP000183410"/>
    </source>
</evidence>
<dbReference type="Pfam" id="PF01494">
    <property type="entry name" value="FAD_binding_3"/>
    <property type="match status" value="1"/>
</dbReference>
<keyword evidence="3" id="KW-1185">Reference proteome</keyword>
<organism evidence="2 3">
    <name type="scientific">Paenibacillus algorifonticola</name>
    <dbReference type="NCBI Taxonomy" id="684063"/>
    <lineage>
        <taxon>Bacteria</taxon>
        <taxon>Bacillati</taxon>
        <taxon>Bacillota</taxon>
        <taxon>Bacilli</taxon>
        <taxon>Bacillales</taxon>
        <taxon>Paenibacillaceae</taxon>
        <taxon>Paenibacillus</taxon>
    </lineage>
</organism>
<dbReference type="InterPro" id="IPR036188">
    <property type="entry name" value="FAD/NAD-bd_sf"/>
</dbReference>
<reference evidence="3" key="1">
    <citation type="submission" date="2016-10" db="EMBL/GenBank/DDBJ databases">
        <authorList>
            <person name="Varghese N."/>
            <person name="Submissions S."/>
        </authorList>
    </citation>
    <scope>NUCLEOTIDE SEQUENCE [LARGE SCALE GENOMIC DNA]</scope>
    <source>
        <strain evidence="3">CGMCC 1.10223</strain>
    </source>
</reference>
<dbReference type="AlphaFoldDB" id="A0A1I2BXB0"/>
<sequence>MCIGIFLFAWRLYAMHDVIIVGAGPAGSVLAALLAAQGVKVLLLERELLPRRKPCGESLNPGAVAALARVLPAGKFAAIRSSMEHSLIHGWRLTSGKAELLASFPAGQFGMACAREKLDYALALHACEAGAQVVEQMRVQRLIWEQGRVAGVVAYSASGQAAEFRARLVIGADGIRSAVARCAGLSSFGPLRKTAFTARVSGVRDLQPRVELFTGRGVVVGLAPIGGGEANMTLAQLSGGGSAAALAADFKASAAGKKDASRTDAAASMLEAASLNMDAKESASASAPAAADNRAPFAASKEGRGAWLLGKAGELPELAERLQNAACTGEVLACGPFDRRVRATQQAGLLLIGDAAGYYDPLTGQGIYRALSSAELAAPLLLQALQIGSDAPLARFAAIQQNRFVPAIRLQKLIEWTSRHERLWQSALRGLGSLPAARSRLAAAIGDCLK</sequence>
<dbReference type="EMBL" id="FONN01000004">
    <property type="protein sequence ID" value="SFE60741.1"/>
    <property type="molecule type" value="Genomic_DNA"/>
</dbReference>
<dbReference type="PANTHER" id="PTHR42685:SF22">
    <property type="entry name" value="CONDITIONED MEDIUM FACTOR RECEPTOR 1"/>
    <property type="match status" value="1"/>
</dbReference>
<dbReference type="Proteomes" id="UP000183410">
    <property type="component" value="Unassembled WGS sequence"/>
</dbReference>
<evidence type="ECO:0000313" key="2">
    <source>
        <dbReference type="EMBL" id="SFE60741.1"/>
    </source>
</evidence>
<dbReference type="InterPro" id="IPR002938">
    <property type="entry name" value="FAD-bd"/>
</dbReference>
<dbReference type="SUPFAM" id="SSF51905">
    <property type="entry name" value="FAD/NAD(P)-binding domain"/>
    <property type="match status" value="1"/>
</dbReference>
<dbReference type="Gene3D" id="3.50.50.60">
    <property type="entry name" value="FAD/NAD(P)-binding domain"/>
    <property type="match status" value="2"/>
</dbReference>
<dbReference type="InterPro" id="IPR050407">
    <property type="entry name" value="Geranylgeranyl_reductase"/>
</dbReference>
<name>A0A1I2BXB0_9BACL</name>
<dbReference type="GO" id="GO:0071949">
    <property type="term" value="F:FAD binding"/>
    <property type="evidence" value="ECO:0007669"/>
    <property type="project" value="InterPro"/>
</dbReference>
<dbReference type="PANTHER" id="PTHR42685">
    <property type="entry name" value="GERANYLGERANYL DIPHOSPHATE REDUCTASE"/>
    <property type="match status" value="1"/>
</dbReference>
<protein>
    <submittedName>
        <fullName evidence="2">FAD binding domain-containing protein</fullName>
    </submittedName>
</protein>
<evidence type="ECO:0000259" key="1">
    <source>
        <dbReference type="Pfam" id="PF01494"/>
    </source>
</evidence>